<evidence type="ECO:0000313" key="4">
    <source>
        <dbReference type="Proteomes" id="UP000824192"/>
    </source>
</evidence>
<dbReference type="AlphaFoldDB" id="A0A9D1RUL5"/>
<reference evidence="3" key="1">
    <citation type="journal article" date="2021" name="PeerJ">
        <title>Extensive microbial diversity within the chicken gut microbiome revealed by metagenomics and culture.</title>
        <authorList>
            <person name="Gilroy R."/>
            <person name="Ravi A."/>
            <person name="Getino M."/>
            <person name="Pursley I."/>
            <person name="Horton D.L."/>
            <person name="Alikhan N.F."/>
            <person name="Baker D."/>
            <person name="Gharbi K."/>
            <person name="Hall N."/>
            <person name="Watson M."/>
            <person name="Adriaenssens E.M."/>
            <person name="Foster-Nyarko E."/>
            <person name="Jarju S."/>
            <person name="Secka A."/>
            <person name="Antonio M."/>
            <person name="Oren A."/>
            <person name="Chaudhuri R.R."/>
            <person name="La Ragione R."/>
            <person name="Hildebrand F."/>
            <person name="Pallen M.J."/>
        </authorList>
    </citation>
    <scope>NUCLEOTIDE SEQUENCE</scope>
    <source>
        <strain evidence="3">ChiGjej6B6-1540</strain>
    </source>
</reference>
<dbReference type="InterPro" id="IPR021338">
    <property type="entry name" value="DUF2953"/>
</dbReference>
<reference evidence="3" key="2">
    <citation type="submission" date="2021-04" db="EMBL/GenBank/DDBJ databases">
        <authorList>
            <person name="Gilroy R."/>
        </authorList>
    </citation>
    <scope>NUCLEOTIDE SEQUENCE</scope>
    <source>
        <strain evidence="3">ChiGjej6B6-1540</strain>
    </source>
</reference>
<comment type="caution">
    <text evidence="3">The sequence shown here is derived from an EMBL/GenBank/DDBJ whole genome shotgun (WGS) entry which is preliminary data.</text>
</comment>
<gene>
    <name evidence="3" type="ORF">H9868_09540</name>
</gene>
<dbReference type="EMBL" id="DXGA01000207">
    <property type="protein sequence ID" value="HIW94761.1"/>
    <property type="molecule type" value="Genomic_DNA"/>
</dbReference>
<keyword evidence="2" id="KW-0812">Transmembrane</keyword>
<name>A0A9D1RUL5_9FIRM</name>
<keyword evidence="2" id="KW-0472">Membrane</keyword>
<evidence type="ECO:0000256" key="1">
    <source>
        <dbReference type="SAM" id="MobiDB-lite"/>
    </source>
</evidence>
<keyword evidence="2" id="KW-1133">Transmembrane helix</keyword>
<evidence type="ECO:0000256" key="2">
    <source>
        <dbReference type="SAM" id="Phobius"/>
    </source>
</evidence>
<dbReference type="Proteomes" id="UP000824192">
    <property type="component" value="Unassembled WGS sequence"/>
</dbReference>
<organism evidence="3 4">
    <name type="scientific">Candidatus Flavonifractor merdipullorum</name>
    <dbReference type="NCBI Taxonomy" id="2838590"/>
    <lineage>
        <taxon>Bacteria</taxon>
        <taxon>Bacillati</taxon>
        <taxon>Bacillota</taxon>
        <taxon>Clostridia</taxon>
        <taxon>Eubacteriales</taxon>
        <taxon>Oscillospiraceae</taxon>
        <taxon>Flavonifractor</taxon>
    </lineage>
</organism>
<feature type="compositionally biased region" description="Basic and acidic residues" evidence="1">
    <location>
        <begin position="61"/>
        <end position="77"/>
    </location>
</feature>
<proteinExistence type="predicted"/>
<accession>A0A9D1RUL5</accession>
<sequence length="207" mass="22658">MSPVLVVLLIAAAVIALLTRLRVGGVVRYGGGGLTVRARIGRITFRVYPPLEKKEKRAKKEPKQKPASPKKEGEEKGGLEQLRQYLPLLAKAGGRLASRIRIDRLNASLILAGEEDPAAAAVFYGGANAVLGMLLALLEQNFQVKDRRVHTEVDFQRKETSVELEASVSLRIGQLAGLAFYLLGELSRREKQDPAQSQKEAVEHGKQ</sequence>
<evidence type="ECO:0000313" key="3">
    <source>
        <dbReference type="EMBL" id="HIW94761.1"/>
    </source>
</evidence>
<protein>
    <submittedName>
        <fullName evidence="3">DUF2953 domain-containing protein</fullName>
    </submittedName>
</protein>
<dbReference type="Pfam" id="PF11167">
    <property type="entry name" value="DUF2953"/>
    <property type="match status" value="1"/>
</dbReference>
<feature type="transmembrane region" description="Helical" evidence="2">
    <location>
        <begin position="118"/>
        <end position="138"/>
    </location>
</feature>
<feature type="region of interest" description="Disordered" evidence="1">
    <location>
        <begin position="54"/>
        <end position="77"/>
    </location>
</feature>